<sequence length="71" mass="8217">MKKTTDNLLVPLTLVGKLYDHMIKVVKPTDDSKEKNILLYVGKLFPHMYTALRAFEKAEDKTFRLGLIYDS</sequence>
<evidence type="ECO:0000313" key="2">
    <source>
        <dbReference type="Proteomes" id="UP000228750"/>
    </source>
</evidence>
<dbReference type="AlphaFoldDB" id="A0A2M7V4U8"/>
<comment type="caution">
    <text evidence="1">The sequence shown here is derived from an EMBL/GenBank/DDBJ whole genome shotgun (WGS) entry which is preliminary data.</text>
</comment>
<organism evidence="1 2">
    <name type="scientific">Candidatus Magasanikbacteria bacterium CG_4_10_14_0_2_um_filter_41_10</name>
    <dbReference type="NCBI Taxonomy" id="1974638"/>
    <lineage>
        <taxon>Bacteria</taxon>
        <taxon>Candidatus Magasanikiibacteriota</taxon>
    </lineage>
</organism>
<protein>
    <submittedName>
        <fullName evidence="1">Uncharacterized protein</fullName>
    </submittedName>
</protein>
<proteinExistence type="predicted"/>
<reference evidence="2" key="1">
    <citation type="submission" date="2017-09" db="EMBL/GenBank/DDBJ databases">
        <title>Depth-based differentiation of microbial function through sediment-hosted aquifers and enrichment of novel symbionts in the deep terrestrial subsurface.</title>
        <authorList>
            <person name="Probst A.J."/>
            <person name="Ladd B."/>
            <person name="Jarett J.K."/>
            <person name="Geller-Mcgrath D.E."/>
            <person name="Sieber C.M.K."/>
            <person name="Emerson J.B."/>
            <person name="Anantharaman K."/>
            <person name="Thomas B.C."/>
            <person name="Malmstrom R."/>
            <person name="Stieglmeier M."/>
            <person name="Klingl A."/>
            <person name="Woyke T."/>
            <person name="Ryan C.M."/>
            <person name="Banfield J.F."/>
        </authorList>
    </citation>
    <scope>NUCLEOTIDE SEQUENCE [LARGE SCALE GENOMIC DNA]</scope>
</reference>
<dbReference type="Proteomes" id="UP000228750">
    <property type="component" value="Unassembled WGS sequence"/>
</dbReference>
<feature type="non-terminal residue" evidence="1">
    <location>
        <position position="71"/>
    </location>
</feature>
<dbReference type="EMBL" id="PFPJ01000043">
    <property type="protein sequence ID" value="PIZ93599.1"/>
    <property type="molecule type" value="Genomic_DNA"/>
</dbReference>
<gene>
    <name evidence="1" type="ORF">COX82_02325</name>
</gene>
<evidence type="ECO:0000313" key="1">
    <source>
        <dbReference type="EMBL" id="PIZ93599.1"/>
    </source>
</evidence>
<name>A0A2M7V4U8_9BACT</name>
<accession>A0A2M7V4U8</accession>